<evidence type="ECO:0000256" key="1">
    <source>
        <dbReference type="ARBA" id="ARBA00009861"/>
    </source>
</evidence>
<dbReference type="PANTHER" id="PTHR31147:SF66">
    <property type="entry name" value="OS05G0315700 PROTEIN"/>
    <property type="match status" value="1"/>
</dbReference>
<feature type="non-terminal residue" evidence="3">
    <location>
        <position position="441"/>
    </location>
</feature>
<dbReference type="InterPro" id="IPR023213">
    <property type="entry name" value="CAT-like_dom_sf"/>
</dbReference>
<keyword evidence="2" id="KW-0808">Transferase</keyword>
<dbReference type="GO" id="GO:0016740">
    <property type="term" value="F:transferase activity"/>
    <property type="evidence" value="ECO:0007669"/>
    <property type="project" value="UniProtKB-KW"/>
</dbReference>
<dbReference type="Pfam" id="PF02458">
    <property type="entry name" value="Transferase"/>
    <property type="match status" value="1"/>
</dbReference>
<evidence type="ECO:0000256" key="2">
    <source>
        <dbReference type="ARBA" id="ARBA00022679"/>
    </source>
</evidence>
<dbReference type="OrthoDB" id="1483986at2759"/>
<proteinExistence type="inferred from homology"/>
<name>S8DXK1_9LAMI</name>
<dbReference type="Proteomes" id="UP000015453">
    <property type="component" value="Unassembled WGS sequence"/>
</dbReference>
<comment type="caution">
    <text evidence="3">The sequence shown here is derived from an EMBL/GenBank/DDBJ whole genome shotgun (WGS) entry which is preliminary data.</text>
</comment>
<evidence type="ECO:0000313" key="3">
    <source>
        <dbReference type="EMBL" id="EPS68008.1"/>
    </source>
</evidence>
<dbReference type="Gene3D" id="3.30.559.10">
    <property type="entry name" value="Chloramphenicol acetyltransferase-like domain"/>
    <property type="match status" value="2"/>
</dbReference>
<reference evidence="3 4" key="1">
    <citation type="journal article" date="2013" name="BMC Genomics">
        <title>The miniature genome of a carnivorous plant Genlisea aurea contains a low number of genes and short non-coding sequences.</title>
        <authorList>
            <person name="Leushkin E.V."/>
            <person name="Sutormin R.A."/>
            <person name="Nabieva E.R."/>
            <person name="Penin A.A."/>
            <person name="Kondrashov A.S."/>
            <person name="Logacheva M.D."/>
        </authorList>
    </citation>
    <scope>NUCLEOTIDE SEQUENCE [LARGE SCALE GENOMIC DNA]</scope>
</reference>
<organism evidence="3 4">
    <name type="scientific">Genlisea aurea</name>
    <dbReference type="NCBI Taxonomy" id="192259"/>
    <lineage>
        <taxon>Eukaryota</taxon>
        <taxon>Viridiplantae</taxon>
        <taxon>Streptophyta</taxon>
        <taxon>Embryophyta</taxon>
        <taxon>Tracheophyta</taxon>
        <taxon>Spermatophyta</taxon>
        <taxon>Magnoliopsida</taxon>
        <taxon>eudicotyledons</taxon>
        <taxon>Gunneridae</taxon>
        <taxon>Pentapetalae</taxon>
        <taxon>asterids</taxon>
        <taxon>lamiids</taxon>
        <taxon>Lamiales</taxon>
        <taxon>Lentibulariaceae</taxon>
        <taxon>Genlisea</taxon>
    </lineage>
</organism>
<gene>
    <name evidence="3" type="ORF">M569_06766</name>
</gene>
<feature type="non-terminal residue" evidence="3">
    <location>
        <position position="1"/>
    </location>
</feature>
<dbReference type="InterPro" id="IPR050898">
    <property type="entry name" value="Plant_acyltransferase"/>
</dbReference>
<protein>
    <recommendedName>
        <fullName evidence="5">Benzyl alcohol O-benzoyltransferase</fullName>
    </recommendedName>
</protein>
<keyword evidence="4" id="KW-1185">Reference proteome</keyword>
<accession>S8DXK1</accession>
<dbReference type="AlphaFoldDB" id="S8DXK1"/>
<evidence type="ECO:0008006" key="5">
    <source>
        <dbReference type="Google" id="ProtNLM"/>
    </source>
</evidence>
<sequence>SSLLNFSVKRHSPELIPPAAPTPHEFKNLSDIDDQQTLRFLLPAIYFFNGNQMDKDIVAVMRRAISKALVFYYPLAGRTREIAGKKLLVECTGEGVMFVAADADVALEDFGDPLHPPFPGIDKLLFDIDPAGEVTNSALMYFQVTRLRCGGFALSLLFNHTITDGFGASQFARAMFEFARGDEFPSVLPVWKRHLLSARDPPRVTCTHREYDHDEEEGTNTTTIQNHGSLHLLHRAFFFGADEIAALRRRLPPEISRCSVFELVTGCIWRCRTIAISPSPDEEVRIICPVNARNRFNPPIPVGYYGNAIGFSMAVSTARNLFHSPLHYAMKLVKQACDGVTEEYMKSVADLMVLKGRPRVITERTYRVSDIRYSGVEEVDFGWGKPAYGGTAKCGGGLIPGASSYYIASRNDKGEKGFVAPICLPPPAMEVFAREMNDMLN</sequence>
<dbReference type="EMBL" id="AUSU01002823">
    <property type="protein sequence ID" value="EPS68008.1"/>
    <property type="molecule type" value="Genomic_DNA"/>
</dbReference>
<dbReference type="PANTHER" id="PTHR31147">
    <property type="entry name" value="ACYL TRANSFERASE 4"/>
    <property type="match status" value="1"/>
</dbReference>
<evidence type="ECO:0000313" key="4">
    <source>
        <dbReference type="Proteomes" id="UP000015453"/>
    </source>
</evidence>
<comment type="similarity">
    <text evidence="1">Belongs to the plant acyltransferase family.</text>
</comment>